<feature type="compositionally biased region" description="Low complexity" evidence="2">
    <location>
        <begin position="31"/>
        <end position="55"/>
    </location>
</feature>
<dbReference type="RefSeq" id="WP_051862529.1">
    <property type="nucleotide sequence ID" value="NZ_JBHSPX010000002.1"/>
</dbReference>
<evidence type="ECO:0000313" key="6">
    <source>
        <dbReference type="Proteomes" id="UP001596139"/>
    </source>
</evidence>
<comment type="caution">
    <text evidence="5">The sequence shown here is derived from an EMBL/GenBank/DDBJ whole genome shotgun (WGS) entry which is preliminary data.</text>
</comment>
<dbReference type="Gene3D" id="2.60.120.260">
    <property type="entry name" value="Galactose-binding domain-like"/>
    <property type="match status" value="1"/>
</dbReference>
<dbReference type="PANTHER" id="PTHR11051">
    <property type="entry name" value="GLYCOSYL HYDROLASE-RELATED"/>
    <property type="match status" value="1"/>
</dbReference>
<evidence type="ECO:0000256" key="2">
    <source>
        <dbReference type="SAM" id="MobiDB-lite"/>
    </source>
</evidence>
<dbReference type="Gene3D" id="2.60.420.10">
    <property type="entry name" value="Maltose phosphorylase, domain 3"/>
    <property type="match status" value="1"/>
</dbReference>
<dbReference type="InterPro" id="IPR000421">
    <property type="entry name" value="FA58C"/>
</dbReference>
<keyword evidence="1" id="KW-0326">Glycosidase</keyword>
<reference evidence="6" key="1">
    <citation type="journal article" date="2019" name="Int. J. Syst. Evol. Microbiol.">
        <title>The Global Catalogue of Microorganisms (GCM) 10K type strain sequencing project: providing services to taxonomists for standard genome sequencing and annotation.</title>
        <authorList>
            <consortium name="The Broad Institute Genomics Platform"/>
            <consortium name="The Broad Institute Genome Sequencing Center for Infectious Disease"/>
            <person name="Wu L."/>
            <person name="Ma J."/>
        </authorList>
    </citation>
    <scope>NUCLEOTIDE SEQUENCE [LARGE SCALE GENOMIC DNA]</scope>
    <source>
        <strain evidence="6">CGMCC 1.15180</strain>
    </source>
</reference>
<feature type="region of interest" description="Disordered" evidence="2">
    <location>
        <begin position="31"/>
        <end position="77"/>
    </location>
</feature>
<dbReference type="PANTHER" id="PTHR11051:SF8">
    <property type="entry name" value="PROTEIN-GLUCOSYLGALACTOSYLHYDROXYLYSINE GLUCOSIDASE"/>
    <property type="match status" value="1"/>
</dbReference>
<dbReference type="InterPro" id="IPR037018">
    <property type="entry name" value="GH65_N"/>
</dbReference>
<evidence type="ECO:0000256" key="3">
    <source>
        <dbReference type="SAM" id="SignalP"/>
    </source>
</evidence>
<evidence type="ECO:0000256" key="1">
    <source>
        <dbReference type="ARBA" id="ARBA00023295"/>
    </source>
</evidence>
<sequence>MSYSPRPLPRTGRRLLVPLLAGALIAAVPPASSAAAPDGGRATGPATGATPAADGSCATDGPGWQPTSTRIDPDDSHHPYVGNGYLGQRVPPNGTGYAATGGKTGFPLYTPRYDGAFAAGLYAEGPKSVKKRQAIAALPTWTTLNVATGGPGAETFGSATKPGRISHYRQSLLMRCGLVRTSLTWTAADGRATDLVFDVLADRTHAHTGAVRLRMTPHWSGPATVTDTLDGRGARRISQTGGGARSGDRTQDVTFRTDGTKTAGAVASTLRTGPGIRSESEQKAKAPEKLTAHQGVSFPVHKGRTYEVSKYVGVDTALTSHDPRAAATRASQQAAAQGWDRLYHAHATAWQNLWHSDIEVRGREQRDLQAWVRSAQYGLLANSREGSSDSIAPTGLTSDNYAGEIFWDAETWMYPGLLAAHPELARSIVEYRYKTRAGARANAKKLGYDGLFFPWTSGGKGDLWKECHSWDPPHCKTQNHLMGDVSLAAWQYYLATKDTGWLRERGWPLMQGIAQFWASRVTKNGDGSYSVKNVAGPDEYSNGVDDGVFTNAGAATALRHATRAAAVLGKKAPASWNTIADKLRIPYDKKKQVFQQYDGYKGTTIKQADTVLLQYPLQWPMSDAAKTKTLDYYAAHTDPDGPAMTDSVHAIDAAEIGEAGCATYTYLQRSVRPFMRGPFHLFSEARGEKAGAEDPLAGSPSQDFLTGKGGFLQVFTHGLTGLRLGEDRITLDPTLPPQLADGVTLRGLHWQGRTYDIALGAHHTEVRLTGGEPMTVATPEGERIVGQGAPLTLKTRRPDQEPTANVARCRTAKATSEEPGMYAGAALDGNTTTAWVPDAATGTLTADLGSVRRIGTVTPHWTATKPASYQVQVSRDGRHWTGTGYDGKSPARYVRVTVRGKADAKKHPGIAELSVAEAKTSSKAGAED</sequence>
<feature type="chain" id="PRO_5047501124" evidence="3">
    <location>
        <begin position="35"/>
        <end position="928"/>
    </location>
</feature>
<keyword evidence="6" id="KW-1185">Reference proteome</keyword>
<dbReference type="SUPFAM" id="SSF49785">
    <property type="entry name" value="Galactose-binding domain-like"/>
    <property type="match status" value="1"/>
</dbReference>
<dbReference type="EMBL" id="JBHSPX010000002">
    <property type="protein sequence ID" value="MFC6061741.1"/>
    <property type="molecule type" value="Genomic_DNA"/>
</dbReference>
<dbReference type="InterPro" id="IPR008928">
    <property type="entry name" value="6-hairpin_glycosidase_sf"/>
</dbReference>
<dbReference type="SUPFAM" id="SSF48208">
    <property type="entry name" value="Six-hairpin glycosidases"/>
    <property type="match status" value="1"/>
</dbReference>
<dbReference type="InterPro" id="IPR005196">
    <property type="entry name" value="Glyco_hydro_65_N"/>
</dbReference>
<keyword evidence="3" id="KW-0732">Signal</keyword>
<dbReference type="Pfam" id="PF03632">
    <property type="entry name" value="Glyco_hydro_65m"/>
    <property type="match status" value="1"/>
</dbReference>
<dbReference type="InterPro" id="IPR005194">
    <property type="entry name" value="Glyco_hydro_65_C"/>
</dbReference>
<dbReference type="InterPro" id="IPR011013">
    <property type="entry name" value="Gal_mutarotase_sf_dom"/>
</dbReference>
<dbReference type="Pfam" id="PF03633">
    <property type="entry name" value="Glyco_hydro_65C"/>
    <property type="match status" value="1"/>
</dbReference>
<dbReference type="Pfam" id="PF03636">
    <property type="entry name" value="Glyco_hydro_65N"/>
    <property type="match status" value="1"/>
</dbReference>
<dbReference type="Pfam" id="PF00754">
    <property type="entry name" value="F5_F8_type_C"/>
    <property type="match status" value="1"/>
</dbReference>
<dbReference type="SUPFAM" id="SSF74650">
    <property type="entry name" value="Galactose mutarotase-like"/>
    <property type="match status" value="1"/>
</dbReference>
<dbReference type="InterPro" id="IPR012341">
    <property type="entry name" value="6hp_glycosidase-like_sf"/>
</dbReference>
<feature type="region of interest" description="Disordered" evidence="2">
    <location>
        <begin position="222"/>
        <end position="252"/>
    </location>
</feature>
<keyword evidence="1" id="KW-0378">Hydrolase</keyword>
<name>A0ABW1MDE3_9ACTN</name>
<dbReference type="Gene3D" id="1.50.10.10">
    <property type="match status" value="1"/>
</dbReference>
<dbReference type="PROSITE" id="PS50022">
    <property type="entry name" value="FA58C_3"/>
    <property type="match status" value="1"/>
</dbReference>
<dbReference type="Gene3D" id="2.70.98.40">
    <property type="entry name" value="Glycoside hydrolase, family 65, N-terminal domain"/>
    <property type="match status" value="1"/>
</dbReference>
<dbReference type="InterPro" id="IPR005195">
    <property type="entry name" value="Glyco_hydro_65_M"/>
</dbReference>
<dbReference type="InterPro" id="IPR008979">
    <property type="entry name" value="Galactose-bd-like_sf"/>
</dbReference>
<evidence type="ECO:0000313" key="5">
    <source>
        <dbReference type="EMBL" id="MFC6061741.1"/>
    </source>
</evidence>
<proteinExistence type="predicted"/>
<feature type="signal peptide" evidence="3">
    <location>
        <begin position="1"/>
        <end position="34"/>
    </location>
</feature>
<feature type="domain" description="F5/8 type C" evidence="4">
    <location>
        <begin position="786"/>
        <end position="881"/>
    </location>
</feature>
<accession>A0ABW1MDE3</accession>
<gene>
    <name evidence="5" type="ORF">ACFP4F_04180</name>
</gene>
<protein>
    <submittedName>
        <fullName evidence="5">Discoidin domain-containing protein</fullName>
    </submittedName>
</protein>
<organism evidence="5 6">
    <name type="scientific">Streptomyces ochraceiscleroticus</name>
    <dbReference type="NCBI Taxonomy" id="47761"/>
    <lineage>
        <taxon>Bacteria</taxon>
        <taxon>Bacillati</taxon>
        <taxon>Actinomycetota</taxon>
        <taxon>Actinomycetes</taxon>
        <taxon>Kitasatosporales</taxon>
        <taxon>Streptomycetaceae</taxon>
        <taxon>Streptomyces</taxon>
    </lineage>
</organism>
<dbReference type="Proteomes" id="UP001596139">
    <property type="component" value="Unassembled WGS sequence"/>
</dbReference>
<evidence type="ECO:0000259" key="4">
    <source>
        <dbReference type="PROSITE" id="PS50022"/>
    </source>
</evidence>